<dbReference type="Gene3D" id="3.40.50.2000">
    <property type="entry name" value="Glycogen Phosphorylase B"/>
    <property type="match status" value="2"/>
</dbReference>
<protein>
    <submittedName>
        <fullName evidence="6">Soyasapogenol B glucuronide galactosyltransferase-like</fullName>
    </submittedName>
</protein>
<dbReference type="Pfam" id="PF00201">
    <property type="entry name" value="UDPGT"/>
    <property type="match status" value="1"/>
</dbReference>
<evidence type="ECO:0000313" key="6">
    <source>
        <dbReference type="RefSeq" id="XP_060674675.1"/>
    </source>
</evidence>
<dbReference type="PANTHER" id="PTHR48047:SF182">
    <property type="entry name" value="GLYCOSYLTRANSFERASE"/>
    <property type="match status" value="1"/>
</dbReference>
<sequence length="153" mass="17104">MKESKRGFIVKGWAPQVLILDHPATGGMVSHCGWNSILEGLNAGLPLITWPLFAEQFFNEKFLTDVVRIGVAVGVKEWREWGQEGTALVKREEVEKAVKLLMGVGEEAEDIRKRVGTLKDEAKKAVETEGSSYANLMDLINELRSFKMTKTVK</sequence>
<evidence type="ECO:0000256" key="3">
    <source>
        <dbReference type="ARBA" id="ARBA00022679"/>
    </source>
</evidence>
<comment type="similarity">
    <text evidence="1 4">Belongs to the UDP-glycosyltransferase family.</text>
</comment>
<dbReference type="InterPro" id="IPR035595">
    <property type="entry name" value="UDP_glycos_trans_CS"/>
</dbReference>
<evidence type="ECO:0000313" key="5">
    <source>
        <dbReference type="Proteomes" id="UP001652623"/>
    </source>
</evidence>
<dbReference type="InterPro" id="IPR002213">
    <property type="entry name" value="UDP_glucos_trans"/>
</dbReference>
<keyword evidence="2 4" id="KW-0328">Glycosyltransferase</keyword>
<dbReference type="Proteomes" id="UP001652623">
    <property type="component" value="Chromosome 7"/>
</dbReference>
<dbReference type="GeneID" id="132804393"/>
<proteinExistence type="inferred from homology"/>
<keyword evidence="5" id="KW-1185">Reference proteome</keyword>
<keyword evidence="3 4" id="KW-0808">Transferase</keyword>
<evidence type="ECO:0000256" key="4">
    <source>
        <dbReference type="RuleBase" id="RU003718"/>
    </source>
</evidence>
<gene>
    <name evidence="6" type="primary">LOC132804393</name>
</gene>
<dbReference type="PANTHER" id="PTHR48047">
    <property type="entry name" value="GLYCOSYLTRANSFERASE"/>
    <property type="match status" value="1"/>
</dbReference>
<dbReference type="PROSITE" id="PS00375">
    <property type="entry name" value="UDPGT"/>
    <property type="match status" value="1"/>
</dbReference>
<dbReference type="RefSeq" id="XP_060674675.1">
    <property type="nucleotide sequence ID" value="XM_060818692.1"/>
</dbReference>
<organism evidence="5 6">
    <name type="scientific">Ziziphus jujuba</name>
    <name type="common">Chinese jujube</name>
    <name type="synonym">Ziziphus sativa</name>
    <dbReference type="NCBI Taxonomy" id="326968"/>
    <lineage>
        <taxon>Eukaryota</taxon>
        <taxon>Viridiplantae</taxon>
        <taxon>Streptophyta</taxon>
        <taxon>Embryophyta</taxon>
        <taxon>Tracheophyta</taxon>
        <taxon>Spermatophyta</taxon>
        <taxon>Magnoliopsida</taxon>
        <taxon>eudicotyledons</taxon>
        <taxon>Gunneridae</taxon>
        <taxon>Pentapetalae</taxon>
        <taxon>rosids</taxon>
        <taxon>fabids</taxon>
        <taxon>Rosales</taxon>
        <taxon>Rhamnaceae</taxon>
        <taxon>Paliureae</taxon>
        <taxon>Ziziphus</taxon>
    </lineage>
</organism>
<dbReference type="SUPFAM" id="SSF53756">
    <property type="entry name" value="UDP-Glycosyltransferase/glycogen phosphorylase"/>
    <property type="match status" value="1"/>
</dbReference>
<evidence type="ECO:0000256" key="2">
    <source>
        <dbReference type="ARBA" id="ARBA00022676"/>
    </source>
</evidence>
<name>A0ABM4AD74_ZIZJJ</name>
<reference evidence="6" key="1">
    <citation type="submission" date="2025-08" db="UniProtKB">
        <authorList>
            <consortium name="RefSeq"/>
        </authorList>
    </citation>
    <scope>IDENTIFICATION</scope>
    <source>
        <tissue evidence="6">Seedling</tissue>
    </source>
</reference>
<evidence type="ECO:0000256" key="1">
    <source>
        <dbReference type="ARBA" id="ARBA00009995"/>
    </source>
</evidence>
<accession>A0ABM4AD74</accession>
<dbReference type="CDD" id="cd03784">
    <property type="entry name" value="GT1_Gtf-like"/>
    <property type="match status" value="1"/>
</dbReference>